<dbReference type="Gene3D" id="3.40.50.150">
    <property type="entry name" value="Vaccinia Virus protein VP39"/>
    <property type="match status" value="1"/>
</dbReference>
<proteinExistence type="predicted"/>
<keyword evidence="1" id="KW-0489">Methyltransferase</keyword>
<sequence length="257" mass="29974">MYPFLAYIKFLCSSTNQHGVHSPFVYDLLTKSLYKKEQHIKYLVLKKYRETLKKSSDTIEVTDFGAGSRVFSSNKRKVARIAKHVGISKKRQKLLFKLTYYFKPKECLELGTSLGMATAAMSLANPESNITTVEGCPSTANFTASLFKDFKLQNIELVNATFKYFFSSEGFKKNYDFIYVDGNHDKEKTISYFEILLSRVHNNSIIIFDDIYWSKPMTEAWKYIYSHPKVTVSIDTFQWGIIFFRKEQPKQHFKIRV</sequence>
<keyword evidence="2" id="KW-1185">Reference proteome</keyword>
<evidence type="ECO:0000313" key="1">
    <source>
        <dbReference type="EMBL" id="MDT0556007.1"/>
    </source>
</evidence>
<dbReference type="GO" id="GO:0032259">
    <property type="term" value="P:methylation"/>
    <property type="evidence" value="ECO:0007669"/>
    <property type="project" value="UniProtKB-KW"/>
</dbReference>
<accession>A0ABU2YE41</accession>
<dbReference type="GO" id="GO:0008168">
    <property type="term" value="F:methyltransferase activity"/>
    <property type="evidence" value="ECO:0007669"/>
    <property type="project" value="UniProtKB-KW"/>
</dbReference>
<dbReference type="Pfam" id="PF13578">
    <property type="entry name" value="Methyltransf_24"/>
    <property type="match status" value="1"/>
</dbReference>
<reference evidence="1 2" key="1">
    <citation type="submission" date="2023-09" db="EMBL/GenBank/DDBJ databases">
        <authorList>
            <person name="Rey-Velasco X."/>
        </authorList>
    </citation>
    <scope>NUCLEOTIDE SEQUENCE [LARGE SCALE GENOMIC DNA]</scope>
    <source>
        <strain evidence="1 2">W242</strain>
    </source>
</reference>
<evidence type="ECO:0000313" key="2">
    <source>
        <dbReference type="Proteomes" id="UP001254488"/>
    </source>
</evidence>
<protein>
    <submittedName>
        <fullName evidence="1">Class I SAM-dependent methyltransferase</fullName>
        <ecNumber evidence="1">2.1.1.-</ecNumber>
    </submittedName>
</protein>
<organism evidence="1 2">
    <name type="scientific">Patiriisocius hiemis</name>
    <dbReference type="NCBI Taxonomy" id="3075604"/>
    <lineage>
        <taxon>Bacteria</taxon>
        <taxon>Pseudomonadati</taxon>
        <taxon>Bacteroidota</taxon>
        <taxon>Flavobacteriia</taxon>
        <taxon>Flavobacteriales</taxon>
        <taxon>Flavobacteriaceae</taxon>
        <taxon>Patiriisocius</taxon>
    </lineage>
</organism>
<dbReference type="EC" id="2.1.1.-" evidence="1"/>
<dbReference type="InterPro" id="IPR029063">
    <property type="entry name" value="SAM-dependent_MTases_sf"/>
</dbReference>
<dbReference type="Proteomes" id="UP001254488">
    <property type="component" value="Unassembled WGS sequence"/>
</dbReference>
<dbReference type="RefSeq" id="WP_311332961.1">
    <property type="nucleotide sequence ID" value="NZ_JAVRHZ010000004.1"/>
</dbReference>
<comment type="caution">
    <text evidence="1">The sequence shown here is derived from an EMBL/GenBank/DDBJ whole genome shotgun (WGS) entry which is preliminary data.</text>
</comment>
<dbReference type="SUPFAM" id="SSF53335">
    <property type="entry name" value="S-adenosyl-L-methionine-dependent methyltransferases"/>
    <property type="match status" value="1"/>
</dbReference>
<name>A0ABU2YE41_9FLAO</name>
<keyword evidence="1" id="KW-0808">Transferase</keyword>
<gene>
    <name evidence="1" type="ORF">RM538_08330</name>
</gene>
<dbReference type="EMBL" id="JAVRHZ010000004">
    <property type="protein sequence ID" value="MDT0556007.1"/>
    <property type="molecule type" value="Genomic_DNA"/>
</dbReference>